<dbReference type="AlphaFoldDB" id="A0A4R2QVC9"/>
<proteinExistence type="predicted"/>
<keyword evidence="2" id="KW-1185">Reference proteome</keyword>
<gene>
    <name evidence="1" type="ORF">EV191_10342</name>
</gene>
<dbReference type="EMBL" id="SLXQ01000003">
    <property type="protein sequence ID" value="TCP54002.1"/>
    <property type="molecule type" value="Genomic_DNA"/>
</dbReference>
<comment type="caution">
    <text evidence="1">The sequence shown here is derived from an EMBL/GenBank/DDBJ whole genome shotgun (WGS) entry which is preliminary data.</text>
</comment>
<sequence length="89" mass="9502">MSQGLPDFAAMAEDAERVERKARALYEEHGPTIAQVTGDPGADGLLDFVTATALGTEACHAWARGDFETGNDFLERANGYLDSARKAGE</sequence>
<dbReference type="RefSeq" id="WP_132876791.1">
    <property type="nucleotide sequence ID" value="NZ_SLXQ01000003.1"/>
</dbReference>
<dbReference type="Proteomes" id="UP000294911">
    <property type="component" value="Unassembled WGS sequence"/>
</dbReference>
<accession>A0A4R2QVC9</accession>
<evidence type="ECO:0000313" key="1">
    <source>
        <dbReference type="EMBL" id="TCP54002.1"/>
    </source>
</evidence>
<organism evidence="1 2">
    <name type="scientific">Tamaricihabitans halophyticus</name>
    <dbReference type="NCBI Taxonomy" id="1262583"/>
    <lineage>
        <taxon>Bacteria</taxon>
        <taxon>Bacillati</taxon>
        <taxon>Actinomycetota</taxon>
        <taxon>Actinomycetes</taxon>
        <taxon>Pseudonocardiales</taxon>
        <taxon>Pseudonocardiaceae</taxon>
        <taxon>Tamaricihabitans</taxon>
    </lineage>
</organism>
<reference evidence="1 2" key="1">
    <citation type="submission" date="2019-03" db="EMBL/GenBank/DDBJ databases">
        <title>Genomic Encyclopedia of Type Strains, Phase IV (KMG-IV): sequencing the most valuable type-strain genomes for metagenomic binning, comparative biology and taxonomic classification.</title>
        <authorList>
            <person name="Goeker M."/>
        </authorList>
    </citation>
    <scope>NUCLEOTIDE SEQUENCE [LARGE SCALE GENOMIC DNA]</scope>
    <source>
        <strain evidence="1 2">DSM 45765</strain>
    </source>
</reference>
<name>A0A4R2QVC9_9PSEU</name>
<protein>
    <submittedName>
        <fullName evidence="1">Uncharacterized protein</fullName>
    </submittedName>
</protein>
<evidence type="ECO:0000313" key="2">
    <source>
        <dbReference type="Proteomes" id="UP000294911"/>
    </source>
</evidence>